<dbReference type="AlphaFoldDB" id="A0A0F8ZEX1"/>
<name>A0A0F8ZEX1_9ZZZZ</name>
<protein>
    <submittedName>
        <fullName evidence="1">Uncharacterized protein</fullName>
    </submittedName>
</protein>
<proteinExistence type="predicted"/>
<accession>A0A0F8ZEX1</accession>
<reference evidence="1" key="1">
    <citation type="journal article" date="2015" name="Nature">
        <title>Complex archaea that bridge the gap between prokaryotes and eukaryotes.</title>
        <authorList>
            <person name="Spang A."/>
            <person name="Saw J.H."/>
            <person name="Jorgensen S.L."/>
            <person name="Zaremba-Niedzwiedzka K."/>
            <person name="Martijn J."/>
            <person name="Lind A.E."/>
            <person name="van Eijk R."/>
            <person name="Schleper C."/>
            <person name="Guy L."/>
            <person name="Ettema T.J."/>
        </authorList>
    </citation>
    <scope>NUCLEOTIDE SEQUENCE</scope>
</reference>
<comment type="caution">
    <text evidence="1">The sequence shown here is derived from an EMBL/GenBank/DDBJ whole genome shotgun (WGS) entry which is preliminary data.</text>
</comment>
<evidence type="ECO:0000313" key="1">
    <source>
        <dbReference type="EMBL" id="KKK92318.1"/>
    </source>
</evidence>
<sequence length="223" mass="23849">MKRKLVGLLVVLSLLVVLGGCTQVDPGFAVVQTSAGVEILVDVPTGAIAAITFEHSELHSGLSYTSDFVDEAMGIGDTIILVWKTPSAPTFVHAVPGFTTLVGGDLVLWENPTWTTGTGNLNPILNRRRDSANVSTVLEDLTATPAFTATDNLLANVAGLNTGAAIQIHRFHAWGKKDKLAAGGARDTEEWILNPDTQYALVYTADANNNKAQVIMNWYESTE</sequence>
<dbReference type="PROSITE" id="PS51257">
    <property type="entry name" value="PROKAR_LIPOPROTEIN"/>
    <property type="match status" value="1"/>
</dbReference>
<organism evidence="1">
    <name type="scientific">marine sediment metagenome</name>
    <dbReference type="NCBI Taxonomy" id="412755"/>
    <lineage>
        <taxon>unclassified sequences</taxon>
        <taxon>metagenomes</taxon>
        <taxon>ecological metagenomes</taxon>
    </lineage>
</organism>
<gene>
    <name evidence="1" type="ORF">LCGC14_2704130</name>
</gene>
<dbReference type="EMBL" id="LAZR01048263">
    <property type="protein sequence ID" value="KKK92318.1"/>
    <property type="molecule type" value="Genomic_DNA"/>
</dbReference>